<keyword evidence="4" id="KW-0472">Membrane</keyword>
<dbReference type="Pfam" id="PF02836">
    <property type="entry name" value="Glyco_hydro_2_C"/>
    <property type="match status" value="1"/>
</dbReference>
<keyword evidence="2" id="KW-0378">Hydrolase</keyword>
<dbReference type="Proteomes" id="UP000290545">
    <property type="component" value="Unassembled WGS sequence"/>
</dbReference>
<dbReference type="Gene3D" id="3.20.20.80">
    <property type="entry name" value="Glycosidases"/>
    <property type="match status" value="1"/>
</dbReference>
<feature type="domain" description="Glycoside hydrolase family 2 immunoglobulin-like beta-sandwich" evidence="5">
    <location>
        <begin position="238"/>
        <end position="341"/>
    </location>
</feature>
<comment type="caution">
    <text evidence="10">The sequence shown here is derived from an EMBL/GenBank/DDBJ whole genome shotgun (WGS) entry which is preliminary data.</text>
</comment>
<evidence type="ECO:0000256" key="1">
    <source>
        <dbReference type="ARBA" id="ARBA00007401"/>
    </source>
</evidence>
<dbReference type="InterPro" id="IPR036156">
    <property type="entry name" value="Beta-gal/glucu_dom_sf"/>
</dbReference>
<keyword evidence="11" id="KW-1185">Reference proteome</keyword>
<protein>
    <submittedName>
        <fullName evidence="10">DUF4982 domain-containing protein</fullName>
    </submittedName>
</protein>
<evidence type="ECO:0000313" key="11">
    <source>
        <dbReference type="Proteomes" id="UP000290545"/>
    </source>
</evidence>
<evidence type="ECO:0000256" key="4">
    <source>
        <dbReference type="SAM" id="Phobius"/>
    </source>
</evidence>
<dbReference type="OrthoDB" id="9801077at2"/>
<organism evidence="10 11">
    <name type="scientific">Filimonas effusa</name>
    <dbReference type="NCBI Taxonomy" id="2508721"/>
    <lineage>
        <taxon>Bacteria</taxon>
        <taxon>Pseudomonadati</taxon>
        <taxon>Bacteroidota</taxon>
        <taxon>Chitinophagia</taxon>
        <taxon>Chitinophagales</taxon>
        <taxon>Chitinophagaceae</taxon>
        <taxon>Filimonas</taxon>
    </lineage>
</organism>
<dbReference type="SUPFAM" id="SSF49303">
    <property type="entry name" value="beta-Galactosidase/glucuronidase domain"/>
    <property type="match status" value="1"/>
</dbReference>
<keyword evidence="3" id="KW-0326">Glycosidase</keyword>
<dbReference type="InterPro" id="IPR017853">
    <property type="entry name" value="GH"/>
</dbReference>
<feature type="domain" description="DUF4982" evidence="9">
    <location>
        <begin position="663"/>
        <end position="720"/>
    </location>
</feature>
<dbReference type="InterPro" id="IPR008979">
    <property type="entry name" value="Galactose-bd-like_sf"/>
</dbReference>
<evidence type="ECO:0000259" key="8">
    <source>
        <dbReference type="Pfam" id="PF11721"/>
    </source>
</evidence>
<feature type="domain" description="Glycosyl hydrolases family 2 sugar binding" evidence="7">
    <location>
        <begin position="113"/>
        <end position="224"/>
    </location>
</feature>
<comment type="similarity">
    <text evidence="1">Belongs to the glycosyl hydrolase 2 family.</text>
</comment>
<evidence type="ECO:0000259" key="7">
    <source>
        <dbReference type="Pfam" id="PF02837"/>
    </source>
</evidence>
<evidence type="ECO:0000259" key="5">
    <source>
        <dbReference type="Pfam" id="PF00703"/>
    </source>
</evidence>
<dbReference type="RefSeq" id="WP_129002454.1">
    <property type="nucleotide sequence ID" value="NZ_SDHZ01000001.1"/>
</dbReference>
<evidence type="ECO:0000259" key="6">
    <source>
        <dbReference type="Pfam" id="PF02836"/>
    </source>
</evidence>
<gene>
    <name evidence="10" type="ORF">ESB13_07850</name>
</gene>
<dbReference type="PANTHER" id="PTHR42732:SF1">
    <property type="entry name" value="BETA-MANNOSIDASE"/>
    <property type="match status" value="1"/>
</dbReference>
<dbReference type="InterPro" id="IPR021720">
    <property type="entry name" value="Malectin_dom"/>
</dbReference>
<dbReference type="Pfam" id="PF11721">
    <property type="entry name" value="Malectin"/>
    <property type="match status" value="1"/>
</dbReference>
<dbReference type="Pfam" id="PF16355">
    <property type="entry name" value="DUF4982"/>
    <property type="match status" value="1"/>
</dbReference>
<dbReference type="InterPro" id="IPR032311">
    <property type="entry name" value="DUF4982"/>
</dbReference>
<dbReference type="PANTHER" id="PTHR42732">
    <property type="entry name" value="BETA-GALACTOSIDASE"/>
    <property type="match status" value="1"/>
</dbReference>
<dbReference type="Gene3D" id="2.60.120.260">
    <property type="entry name" value="Galactose-binding domain-like"/>
    <property type="match status" value="2"/>
</dbReference>
<dbReference type="EMBL" id="SDHZ01000001">
    <property type="protein sequence ID" value="RXK86707.1"/>
    <property type="molecule type" value="Genomic_DNA"/>
</dbReference>
<sequence length="1210" mass="135865">MDQKKYKTSIACKGLFIFILMINGITAFAQRGQRKDLLINTGWVSIASDSNDTSLDTLMTATYLPSVITTPSSALAQTAVLGRFPLANTPMTAVTIPHTWDKYEGYRQLKHGNRHGYAWYRKVLMIGREYNGKQLFLWFEGVNSFATIWVNGKEVGKHAGGRTSFHIDITKYVVIGRSNVVTVKAEHPDFIRTLPWVCGGCSEEQGFSEGSQPMGIFRPVHLIATSPIRIEPFGVHIWNDSNVTARSASIHTTTEVKNYTQQQQQIVLLTRIIDPEGRTVHSFQVRRTLYPNQTNIIPYTLPVLQNPKLWSLDKPVLYKAVSQVLQNGMTIDQSETDFGIRTVKWTLANAVGDRILLINNKPVFLNGISEYEHILGNSHALSDIEIKARAKQVKAAGFNAFRDAHQPHNLRYHPNWDSMGIAWWPQFAAHVWFDLPEFRENFKKLLRDWVKERRNSPSIVLWGLENESTLPEDFARECSDIIRELDPTASSQRKITTCNGGKGTDWDVPQNWTGTYGGDPADYGKDLIKQVLVGEYGAWRMLGLHTEGGFDVKGAYSEDRMTQLMEWKIRLADSVKLKTTGHFHWLLYSHDNPGRVQPDEGFRYLDKVGPVNYKGLITIWGEPTDAFYMYRSNYVSAASDPMVYIVSHTWSDRWLKPGIKSGITVYSNCEEVELFNDMEHQVSLGKRRRGGVGTHFQWDSVPVAYNVLYAQGYVNGKPVAKDHIVLQHLPAAPHFSTLTKKLPDVLTPLTGYSYLYRVNCGGSAYTDIRGDKWLPDLPFTDTSSYGYLSWGNRFPGVAPAQASQRTNFESIARTGDWPLFQTYRYGREQLEYRFRVPDGEYLVELYFAEPWYGIGGARDCKQWRVFDVAINGKTVISNLDIWKEAGTLTALKKTVKGTVSGGVLTIQFPSVKSSQAVIMAIAIAKAGGQKKADINIAEQPAGSEWLNEYWIDKGSLVYQNAGTRFHYVPALLSGDEWIKPKAETTGIAYSMKLNKAVDVYVGMDNAIRNAPDWLQGYALVPDSLVTDAKGGTVFKLYKKVMSAGSLLYLGKNGETANGAAQMYIVILHEPTAYETAEKIKRPVITYPAAEANLKGAQMDSSIAGHSGKGYAALHNISDRIVWTVTVGVGDTYELRFRYRTAIAKQIPVWLTVRSAEGVVMRHDKLFFAAADNKWKTLYSSTGTNINAGVYTVQLTPETNDELLIEKLDVQ</sequence>
<keyword evidence="4" id="KW-0812">Transmembrane</keyword>
<keyword evidence="4" id="KW-1133">Transmembrane helix</keyword>
<dbReference type="Pfam" id="PF02837">
    <property type="entry name" value="Glyco_hydro_2_N"/>
    <property type="match status" value="1"/>
</dbReference>
<dbReference type="GO" id="GO:0004553">
    <property type="term" value="F:hydrolase activity, hydrolyzing O-glycosyl compounds"/>
    <property type="evidence" value="ECO:0007669"/>
    <property type="project" value="InterPro"/>
</dbReference>
<feature type="domain" description="Glycoside hydrolase family 2 catalytic" evidence="6">
    <location>
        <begin position="351"/>
        <end position="488"/>
    </location>
</feature>
<dbReference type="Gene3D" id="2.60.120.430">
    <property type="entry name" value="Galactose-binding lectin"/>
    <property type="match status" value="1"/>
</dbReference>
<reference evidence="10 11" key="1">
    <citation type="submission" date="2019-01" db="EMBL/GenBank/DDBJ databases">
        <title>Filimonas sp. strain TTM-71.</title>
        <authorList>
            <person name="Chen W.-M."/>
        </authorList>
    </citation>
    <scope>NUCLEOTIDE SEQUENCE [LARGE SCALE GENOMIC DNA]</scope>
    <source>
        <strain evidence="10 11">TTM-71</strain>
    </source>
</reference>
<dbReference type="GO" id="GO:0005975">
    <property type="term" value="P:carbohydrate metabolic process"/>
    <property type="evidence" value="ECO:0007669"/>
    <property type="project" value="InterPro"/>
</dbReference>
<dbReference type="PRINTS" id="PR00132">
    <property type="entry name" value="GLHYDRLASE2"/>
</dbReference>
<evidence type="ECO:0000256" key="2">
    <source>
        <dbReference type="ARBA" id="ARBA00022801"/>
    </source>
</evidence>
<name>A0A4Q1DBA0_9BACT</name>
<dbReference type="SUPFAM" id="SSF49785">
    <property type="entry name" value="Galactose-binding domain-like"/>
    <property type="match status" value="2"/>
</dbReference>
<dbReference type="AlphaFoldDB" id="A0A4Q1DBA0"/>
<evidence type="ECO:0000259" key="9">
    <source>
        <dbReference type="Pfam" id="PF16355"/>
    </source>
</evidence>
<proteinExistence type="inferred from homology"/>
<dbReference type="Pfam" id="PF00703">
    <property type="entry name" value="Glyco_hydro_2"/>
    <property type="match status" value="1"/>
</dbReference>
<dbReference type="SUPFAM" id="SSF51445">
    <property type="entry name" value="(Trans)glycosidases"/>
    <property type="match status" value="1"/>
</dbReference>
<accession>A0A4Q1DBA0</accession>
<dbReference type="InterPro" id="IPR006102">
    <property type="entry name" value="Ig-like_GH2"/>
</dbReference>
<evidence type="ECO:0000313" key="10">
    <source>
        <dbReference type="EMBL" id="RXK86707.1"/>
    </source>
</evidence>
<dbReference type="Gene3D" id="2.60.40.10">
    <property type="entry name" value="Immunoglobulins"/>
    <property type="match status" value="2"/>
</dbReference>
<feature type="domain" description="Malectin" evidence="8">
    <location>
        <begin position="755"/>
        <end position="919"/>
    </location>
</feature>
<dbReference type="InterPro" id="IPR006101">
    <property type="entry name" value="Glyco_hydro_2"/>
</dbReference>
<dbReference type="InterPro" id="IPR013783">
    <property type="entry name" value="Ig-like_fold"/>
</dbReference>
<dbReference type="InterPro" id="IPR051913">
    <property type="entry name" value="GH2_Domain-Containing"/>
</dbReference>
<evidence type="ECO:0000256" key="3">
    <source>
        <dbReference type="ARBA" id="ARBA00023295"/>
    </source>
</evidence>
<dbReference type="InterPro" id="IPR006104">
    <property type="entry name" value="Glyco_hydro_2_N"/>
</dbReference>
<feature type="transmembrane region" description="Helical" evidence="4">
    <location>
        <begin position="12"/>
        <end position="29"/>
    </location>
</feature>
<dbReference type="InterPro" id="IPR006103">
    <property type="entry name" value="Glyco_hydro_2_cat"/>
</dbReference>